<keyword evidence="3" id="KW-1185">Reference proteome</keyword>
<evidence type="ECO:0000313" key="2">
    <source>
        <dbReference type="EMBL" id="SDG88288.1"/>
    </source>
</evidence>
<evidence type="ECO:0000313" key="3">
    <source>
        <dbReference type="Proteomes" id="UP000198854"/>
    </source>
</evidence>
<name>A0A1G7WYG5_9VIBR</name>
<organism evidence="1 3">
    <name type="scientific">Vibrio xiamenensis</name>
    <dbReference type="NCBI Taxonomy" id="861298"/>
    <lineage>
        <taxon>Bacteria</taxon>
        <taxon>Pseudomonadati</taxon>
        <taxon>Pseudomonadota</taxon>
        <taxon>Gammaproteobacteria</taxon>
        <taxon>Vibrionales</taxon>
        <taxon>Vibrionaceae</taxon>
        <taxon>Vibrio</taxon>
    </lineage>
</organism>
<reference evidence="1 3" key="1">
    <citation type="submission" date="2016-10" db="EMBL/GenBank/DDBJ databases">
        <authorList>
            <person name="de Groot N.N."/>
        </authorList>
    </citation>
    <scope>NUCLEOTIDE SEQUENCE [LARGE SCALE GENOMIC DNA]</scope>
    <source>
        <strain evidence="1 3">CGMCC 1.10228</strain>
    </source>
</reference>
<protein>
    <submittedName>
        <fullName evidence="1">Uncharacterized protein</fullName>
    </submittedName>
</protein>
<dbReference type="EMBL" id="FNDD01000002">
    <property type="protein sequence ID" value="SDG76944.1"/>
    <property type="molecule type" value="Genomic_DNA"/>
</dbReference>
<dbReference type="RefSeq" id="WP_093269423.1">
    <property type="nucleotide sequence ID" value="NZ_FNDD01000002.1"/>
</dbReference>
<evidence type="ECO:0000313" key="1">
    <source>
        <dbReference type="EMBL" id="SDG76944.1"/>
    </source>
</evidence>
<dbReference type="EMBL" id="FNDD01000004">
    <property type="protein sequence ID" value="SDG88288.1"/>
    <property type="molecule type" value="Genomic_DNA"/>
</dbReference>
<sequence length="309" mass="33829">MSAIVGTTNIDGTGSASNLTAENGEVLDLTFGFTGSYMGDIQTRQQGLVEIYDSWDHYGIGEDRIENIGEWNQQGVKELYIDSSAGFGGNQYGTLTLKNFVDLYLELSSDLSEPGWASSDINIYDIKRGEIDLSSLEGESDVYIEVYSNSASWSNLFTITGSEQSDYLTMQAVAGTRWTEFNIDLSAGDDSFKCILAGAESSSQLRYVDGGDGSDTLTATHINDIDFENFETLVNASISTQTLNIDQQLLANNASANNGLWLDGFNIEFSDEFDDIDVSTLATGEYKIVATYDDEQYLLYSDTVPTELV</sequence>
<dbReference type="AlphaFoldDB" id="A0A1G7WYG5"/>
<proteinExistence type="predicted"/>
<gene>
    <name evidence="1" type="ORF">SAMN04488136_102258</name>
    <name evidence="2" type="ORF">SAMN04488136_10462</name>
</gene>
<accession>A0A1G7WYG5</accession>
<dbReference type="OrthoDB" id="5878065at2"/>
<dbReference type="Proteomes" id="UP000198854">
    <property type="component" value="Unassembled WGS sequence"/>
</dbReference>
<dbReference type="STRING" id="861298.SAMN04488136_102258"/>